<dbReference type="Gene3D" id="3.40.50.720">
    <property type="entry name" value="NAD(P)-binding Rossmann-like Domain"/>
    <property type="match status" value="1"/>
</dbReference>
<accession>A0ABT7YZY5</accession>
<reference evidence="1" key="1">
    <citation type="submission" date="2023-06" db="EMBL/GenBank/DDBJ databases">
        <title>WGS-Sequencing of Streptomyces ficellus isolate 21 collected from sand in Gara Djebilet Iron Mine in Algeria.</title>
        <authorList>
            <person name="Zegers G.P."/>
            <person name="Gomez A."/>
            <person name="Gueddou A."/>
            <person name="Zahara A.F."/>
            <person name="Worth M."/>
            <person name="Sevigny J.L."/>
            <person name="Tisa L."/>
        </authorList>
    </citation>
    <scope>NUCLEOTIDE SEQUENCE</scope>
    <source>
        <strain evidence="1">AS11</strain>
    </source>
</reference>
<comment type="caution">
    <text evidence="1">The sequence shown here is derived from an EMBL/GenBank/DDBJ whole genome shotgun (WGS) entry which is preliminary data.</text>
</comment>
<gene>
    <name evidence="1" type="ORF">QWM81_01840</name>
</gene>
<dbReference type="InterPro" id="IPR002347">
    <property type="entry name" value="SDR_fam"/>
</dbReference>
<dbReference type="EMBL" id="JAUEPL010000002">
    <property type="protein sequence ID" value="MDN3292804.1"/>
    <property type="molecule type" value="Genomic_DNA"/>
</dbReference>
<keyword evidence="2" id="KW-1185">Reference proteome</keyword>
<dbReference type="SUPFAM" id="SSF51735">
    <property type="entry name" value="NAD(P)-binding Rossmann-fold domains"/>
    <property type="match status" value="1"/>
</dbReference>
<dbReference type="InterPro" id="IPR036291">
    <property type="entry name" value="NAD(P)-bd_dom_sf"/>
</dbReference>
<proteinExistence type="predicted"/>
<dbReference type="RefSeq" id="WP_290109609.1">
    <property type="nucleotide sequence ID" value="NZ_JAUEPL010000002.1"/>
</dbReference>
<name>A0ABT7YZY5_9ACTN</name>
<protein>
    <submittedName>
        <fullName evidence="1">SDR family NAD(P)-dependent oxidoreductase</fullName>
    </submittedName>
</protein>
<sequence length="181" mass="19184">MRFSQLPDMVRKCFVLLEDKTVVVYGVTAAHSAAIIRAFAGQRALIFLADSSRAKAEAAARQIIDAGAVAEASQVDLSDHRQIEEYTAELAEWTGGIDVAVVALEGENADAQLTAATMVAERMAAHGSGIIVIMSAADGSEREYWQFAERAAADGVAVLPVFGTPNRGQSLNVAIDHPILS</sequence>
<evidence type="ECO:0000313" key="2">
    <source>
        <dbReference type="Proteomes" id="UP001174050"/>
    </source>
</evidence>
<organism evidence="1 2">
    <name type="scientific">Streptomyces ficellus</name>
    <dbReference type="NCBI Taxonomy" id="1977088"/>
    <lineage>
        <taxon>Bacteria</taxon>
        <taxon>Bacillati</taxon>
        <taxon>Actinomycetota</taxon>
        <taxon>Actinomycetes</taxon>
        <taxon>Kitasatosporales</taxon>
        <taxon>Streptomycetaceae</taxon>
        <taxon>Streptomyces</taxon>
    </lineage>
</organism>
<evidence type="ECO:0000313" key="1">
    <source>
        <dbReference type="EMBL" id="MDN3292804.1"/>
    </source>
</evidence>
<dbReference type="Pfam" id="PF00106">
    <property type="entry name" value="adh_short"/>
    <property type="match status" value="1"/>
</dbReference>
<dbReference type="Proteomes" id="UP001174050">
    <property type="component" value="Unassembled WGS sequence"/>
</dbReference>